<name>A0A1Y5Q3G4_9GAMM</name>
<evidence type="ECO:0000256" key="2">
    <source>
        <dbReference type="SAM" id="Phobius"/>
    </source>
</evidence>
<proteinExistence type="predicted"/>
<feature type="compositionally biased region" description="Low complexity" evidence="1">
    <location>
        <begin position="30"/>
        <end position="42"/>
    </location>
</feature>
<protein>
    <submittedName>
        <fullName evidence="3">Putative exported protein</fullName>
    </submittedName>
</protein>
<feature type="transmembrane region" description="Helical" evidence="2">
    <location>
        <begin position="7"/>
        <end position="25"/>
    </location>
</feature>
<feature type="compositionally biased region" description="Low complexity" evidence="1">
    <location>
        <begin position="72"/>
        <end position="85"/>
    </location>
</feature>
<reference evidence="3" key="1">
    <citation type="submission" date="2016-03" db="EMBL/GenBank/DDBJ databases">
        <authorList>
            <person name="Ploux O."/>
        </authorList>
    </citation>
    <scope>NUCLEOTIDE SEQUENCE</scope>
    <source>
        <strain evidence="3">UC10</strain>
    </source>
</reference>
<gene>
    <name evidence="3" type="ORF">STPYR_11720</name>
</gene>
<dbReference type="EMBL" id="FLTS01000001">
    <property type="protein sequence ID" value="SBV36790.1"/>
    <property type="molecule type" value="Genomic_DNA"/>
</dbReference>
<organism evidence="3">
    <name type="scientific">uncultured Stenotrophomonas sp</name>
    <dbReference type="NCBI Taxonomy" id="165438"/>
    <lineage>
        <taxon>Bacteria</taxon>
        <taxon>Pseudomonadati</taxon>
        <taxon>Pseudomonadota</taxon>
        <taxon>Gammaproteobacteria</taxon>
        <taxon>Lysobacterales</taxon>
        <taxon>Lysobacteraceae</taxon>
        <taxon>Stenotrophomonas</taxon>
        <taxon>environmental samples</taxon>
    </lineage>
</organism>
<dbReference type="AlphaFoldDB" id="A0A1Y5Q3G4"/>
<sequence length="208" mass="21732">MKPLAKPLLWLGGIVVVGAALVMLIPRGTEPSPAPAPETTASNPPPQTGQPATPPPAAGTGSDTLPWMNPNAASQQTAAATRARSAINPLQPSASEVARAVVAVREQAIHNERTADELLRQIDAMKASGQVPKGVNLDALRSNLLVAKRAQALARELAELTQQADTPARKKRIEDITHELQGLQSQLRYDVGGPAAAQAAPAVLGRKQ</sequence>
<keyword evidence="2" id="KW-0812">Transmembrane</keyword>
<keyword evidence="2" id="KW-0472">Membrane</keyword>
<evidence type="ECO:0000256" key="1">
    <source>
        <dbReference type="SAM" id="MobiDB-lite"/>
    </source>
</evidence>
<feature type="region of interest" description="Disordered" evidence="1">
    <location>
        <begin position="30"/>
        <end position="85"/>
    </location>
</feature>
<keyword evidence="2" id="KW-1133">Transmembrane helix</keyword>
<evidence type="ECO:0000313" key="3">
    <source>
        <dbReference type="EMBL" id="SBV36790.1"/>
    </source>
</evidence>
<accession>A0A1Y5Q3G4</accession>
<feature type="compositionally biased region" description="Pro residues" evidence="1">
    <location>
        <begin position="43"/>
        <end position="57"/>
    </location>
</feature>